<sequence length="111" mass="12798">MQLNITGHHLEVTDSLHDYVVSKLERIERHFDHVTNVHVILSLEKLRQKAEATIHVSGGNLFAEAEHEDMYAAIDAMIDKLDRQIKKHKEKITNHHRGNGSQKWQATAEED</sequence>
<dbReference type="GO" id="GO:0045900">
    <property type="term" value="P:negative regulation of translational elongation"/>
    <property type="evidence" value="ECO:0007669"/>
    <property type="project" value="TreeGrafter"/>
</dbReference>
<accession>A0A3B1C4T2</accession>
<dbReference type="PANTHER" id="PTHR33231">
    <property type="entry name" value="30S RIBOSOMAL PROTEIN"/>
    <property type="match status" value="1"/>
</dbReference>
<dbReference type="EMBL" id="UOFZ01000006">
    <property type="protein sequence ID" value="VAX11927.1"/>
    <property type="molecule type" value="Genomic_DNA"/>
</dbReference>
<dbReference type="Pfam" id="PF02482">
    <property type="entry name" value="Ribosomal_S30AE"/>
    <property type="match status" value="1"/>
</dbReference>
<organism evidence="3">
    <name type="scientific">hydrothermal vent metagenome</name>
    <dbReference type="NCBI Taxonomy" id="652676"/>
    <lineage>
        <taxon>unclassified sequences</taxon>
        <taxon>metagenomes</taxon>
        <taxon>ecological metagenomes</taxon>
    </lineage>
</organism>
<dbReference type="SUPFAM" id="SSF69754">
    <property type="entry name" value="Ribosome binding protein Y (YfiA homologue)"/>
    <property type="match status" value="1"/>
</dbReference>
<name>A0A3B1C4T2_9ZZZZ</name>
<dbReference type="InterPro" id="IPR050574">
    <property type="entry name" value="HPF/YfiA_ribosome-assoc"/>
</dbReference>
<evidence type="ECO:0000256" key="1">
    <source>
        <dbReference type="ARBA" id="ARBA00022845"/>
    </source>
</evidence>
<evidence type="ECO:0000256" key="2">
    <source>
        <dbReference type="SAM" id="MobiDB-lite"/>
    </source>
</evidence>
<dbReference type="InterPro" id="IPR036567">
    <property type="entry name" value="RHF-like"/>
</dbReference>
<dbReference type="AlphaFoldDB" id="A0A3B1C4T2"/>
<feature type="region of interest" description="Disordered" evidence="2">
    <location>
        <begin position="90"/>
        <end position="111"/>
    </location>
</feature>
<proteinExistence type="predicted"/>
<gene>
    <name evidence="3" type="ORF">MNBD_GAMMA24-2452</name>
</gene>
<protein>
    <submittedName>
        <fullName evidence="3">Ribosome hibernation promoting factor Hpf</fullName>
    </submittedName>
</protein>
<dbReference type="CDD" id="cd00552">
    <property type="entry name" value="RaiA"/>
    <property type="match status" value="1"/>
</dbReference>
<dbReference type="GO" id="GO:0022627">
    <property type="term" value="C:cytosolic small ribosomal subunit"/>
    <property type="evidence" value="ECO:0007669"/>
    <property type="project" value="TreeGrafter"/>
</dbReference>
<dbReference type="FunFam" id="3.30.160.100:FF:000001">
    <property type="entry name" value="Ribosome hibernation promoting factor"/>
    <property type="match status" value="1"/>
</dbReference>
<dbReference type="PANTHER" id="PTHR33231:SF1">
    <property type="entry name" value="30S RIBOSOMAL PROTEIN"/>
    <property type="match status" value="1"/>
</dbReference>
<dbReference type="Gene3D" id="3.30.160.100">
    <property type="entry name" value="Ribosome hibernation promotion factor-like"/>
    <property type="match status" value="1"/>
</dbReference>
<reference evidence="3" key="1">
    <citation type="submission" date="2018-06" db="EMBL/GenBank/DDBJ databases">
        <authorList>
            <person name="Zhirakovskaya E."/>
        </authorList>
    </citation>
    <scope>NUCLEOTIDE SEQUENCE</scope>
</reference>
<dbReference type="GO" id="GO:0043024">
    <property type="term" value="F:ribosomal small subunit binding"/>
    <property type="evidence" value="ECO:0007669"/>
    <property type="project" value="TreeGrafter"/>
</dbReference>
<dbReference type="NCBIfam" id="TIGR00741">
    <property type="entry name" value="yfiA"/>
    <property type="match status" value="1"/>
</dbReference>
<keyword evidence="1" id="KW-0810">Translation regulation</keyword>
<dbReference type="InterPro" id="IPR003489">
    <property type="entry name" value="RHF/RaiA"/>
</dbReference>
<evidence type="ECO:0000313" key="3">
    <source>
        <dbReference type="EMBL" id="VAX11927.1"/>
    </source>
</evidence>